<evidence type="ECO:0000313" key="8">
    <source>
        <dbReference type="EMBL" id="OJJ07257.1"/>
    </source>
</evidence>
<dbReference type="EMBL" id="KV878136">
    <property type="protein sequence ID" value="OJJ07257.1"/>
    <property type="molecule type" value="Genomic_DNA"/>
</dbReference>
<evidence type="ECO:0000256" key="4">
    <source>
        <dbReference type="ARBA" id="ARBA00022801"/>
    </source>
</evidence>
<dbReference type="OrthoDB" id="5119241at2759"/>
<dbReference type="CDD" id="cd17298">
    <property type="entry name" value="DUF1907"/>
    <property type="match status" value="1"/>
</dbReference>
<dbReference type="VEuPathDB" id="FungiDB:ASPVEDRAFT_46607"/>
<dbReference type="SUPFAM" id="SSF117856">
    <property type="entry name" value="AF0104/ALDC/Ptd012-like"/>
    <property type="match status" value="1"/>
</dbReference>
<accession>A0A1L9Q0F5</accession>
<feature type="domain" description="DUF1907" evidence="7">
    <location>
        <begin position="19"/>
        <end position="322"/>
    </location>
</feature>
<evidence type="ECO:0000256" key="3">
    <source>
        <dbReference type="ARBA" id="ARBA00022723"/>
    </source>
</evidence>
<evidence type="ECO:0000256" key="1">
    <source>
        <dbReference type="ARBA" id="ARBA00004123"/>
    </source>
</evidence>
<keyword evidence="9" id="KW-1185">Reference proteome</keyword>
<dbReference type="PANTHER" id="PTHR13204:SF1">
    <property type="entry name" value="ESTER HYDROLASE C11ORF54"/>
    <property type="match status" value="1"/>
</dbReference>
<keyword evidence="5" id="KW-0862">Zinc</keyword>
<evidence type="ECO:0000259" key="7">
    <source>
        <dbReference type="SMART" id="SM01168"/>
    </source>
</evidence>
<comment type="subcellular location">
    <subcellularLocation>
        <location evidence="1">Nucleus</location>
    </subcellularLocation>
</comment>
<evidence type="ECO:0000313" key="9">
    <source>
        <dbReference type="Proteomes" id="UP000184073"/>
    </source>
</evidence>
<dbReference type="InterPro" id="IPR015021">
    <property type="entry name" value="C11orf54_DUF1907"/>
</dbReference>
<dbReference type="GO" id="GO:0016788">
    <property type="term" value="F:hydrolase activity, acting on ester bonds"/>
    <property type="evidence" value="ECO:0007669"/>
    <property type="project" value="TreeGrafter"/>
</dbReference>
<evidence type="ECO:0000256" key="2">
    <source>
        <dbReference type="ARBA" id="ARBA00011245"/>
    </source>
</evidence>
<reference evidence="9" key="1">
    <citation type="journal article" date="2017" name="Genome Biol.">
        <title>Comparative genomics reveals high biological diversity and specific adaptations in the industrially and medically important fungal genus Aspergillus.</title>
        <authorList>
            <person name="de Vries R.P."/>
            <person name="Riley R."/>
            <person name="Wiebenga A."/>
            <person name="Aguilar-Osorio G."/>
            <person name="Amillis S."/>
            <person name="Uchima C.A."/>
            <person name="Anderluh G."/>
            <person name="Asadollahi M."/>
            <person name="Askin M."/>
            <person name="Barry K."/>
            <person name="Battaglia E."/>
            <person name="Bayram O."/>
            <person name="Benocci T."/>
            <person name="Braus-Stromeyer S.A."/>
            <person name="Caldana C."/>
            <person name="Canovas D."/>
            <person name="Cerqueira G.C."/>
            <person name="Chen F."/>
            <person name="Chen W."/>
            <person name="Choi C."/>
            <person name="Clum A."/>
            <person name="Dos Santos R.A."/>
            <person name="Damasio A.R."/>
            <person name="Diallinas G."/>
            <person name="Emri T."/>
            <person name="Fekete E."/>
            <person name="Flipphi M."/>
            <person name="Freyberg S."/>
            <person name="Gallo A."/>
            <person name="Gournas C."/>
            <person name="Habgood R."/>
            <person name="Hainaut M."/>
            <person name="Harispe M.L."/>
            <person name="Henrissat B."/>
            <person name="Hilden K.S."/>
            <person name="Hope R."/>
            <person name="Hossain A."/>
            <person name="Karabika E."/>
            <person name="Karaffa L."/>
            <person name="Karanyi Z."/>
            <person name="Krasevec N."/>
            <person name="Kuo A."/>
            <person name="Kusch H."/>
            <person name="LaButti K."/>
            <person name="Lagendijk E.L."/>
            <person name="Lapidus A."/>
            <person name="Levasseur A."/>
            <person name="Lindquist E."/>
            <person name="Lipzen A."/>
            <person name="Logrieco A.F."/>
            <person name="MacCabe A."/>
            <person name="Maekelae M.R."/>
            <person name="Malavazi I."/>
            <person name="Melin P."/>
            <person name="Meyer V."/>
            <person name="Mielnichuk N."/>
            <person name="Miskei M."/>
            <person name="Molnar A.P."/>
            <person name="Mule G."/>
            <person name="Ngan C.Y."/>
            <person name="Orejas M."/>
            <person name="Orosz E."/>
            <person name="Ouedraogo J.P."/>
            <person name="Overkamp K.M."/>
            <person name="Park H.-S."/>
            <person name="Perrone G."/>
            <person name="Piumi F."/>
            <person name="Punt P.J."/>
            <person name="Ram A.F."/>
            <person name="Ramon A."/>
            <person name="Rauscher S."/>
            <person name="Record E."/>
            <person name="Riano-Pachon D.M."/>
            <person name="Robert V."/>
            <person name="Roehrig J."/>
            <person name="Ruller R."/>
            <person name="Salamov A."/>
            <person name="Salih N.S."/>
            <person name="Samson R.A."/>
            <person name="Sandor E."/>
            <person name="Sanguinetti M."/>
            <person name="Schuetze T."/>
            <person name="Sepcic K."/>
            <person name="Shelest E."/>
            <person name="Sherlock G."/>
            <person name="Sophianopoulou V."/>
            <person name="Squina F.M."/>
            <person name="Sun H."/>
            <person name="Susca A."/>
            <person name="Todd R.B."/>
            <person name="Tsang A."/>
            <person name="Unkles S.E."/>
            <person name="van de Wiele N."/>
            <person name="van Rossen-Uffink D."/>
            <person name="Oliveira J.V."/>
            <person name="Vesth T.C."/>
            <person name="Visser J."/>
            <person name="Yu J.-H."/>
            <person name="Zhou M."/>
            <person name="Andersen M.R."/>
            <person name="Archer D.B."/>
            <person name="Baker S.E."/>
            <person name="Benoit I."/>
            <person name="Brakhage A.A."/>
            <person name="Braus G.H."/>
            <person name="Fischer R."/>
            <person name="Frisvad J.C."/>
            <person name="Goldman G.H."/>
            <person name="Houbraken J."/>
            <person name="Oakley B."/>
            <person name="Pocsi I."/>
            <person name="Scazzocchio C."/>
            <person name="Seiboth B."/>
            <person name="vanKuyk P.A."/>
            <person name="Wortman J."/>
            <person name="Dyer P.S."/>
            <person name="Grigoriev I.V."/>
        </authorList>
    </citation>
    <scope>NUCLEOTIDE SEQUENCE [LARGE SCALE GENOMIC DNA]</scope>
    <source>
        <strain evidence="9">CBS 583.65</strain>
    </source>
</reference>
<dbReference type="GO" id="GO:0008270">
    <property type="term" value="F:zinc ion binding"/>
    <property type="evidence" value="ECO:0007669"/>
    <property type="project" value="TreeGrafter"/>
</dbReference>
<dbReference type="Proteomes" id="UP000184073">
    <property type="component" value="Unassembled WGS sequence"/>
</dbReference>
<dbReference type="AlphaFoldDB" id="A0A1L9Q0F5"/>
<dbReference type="SMART" id="SM01168">
    <property type="entry name" value="DUF1907"/>
    <property type="match status" value="1"/>
</dbReference>
<dbReference type="GO" id="GO:0005634">
    <property type="term" value="C:nucleus"/>
    <property type="evidence" value="ECO:0007669"/>
    <property type="project" value="UniProtKB-SubCell"/>
</dbReference>
<dbReference type="PANTHER" id="PTHR13204">
    <property type="entry name" value="PTD012 PROTEIN"/>
    <property type="match status" value="1"/>
</dbReference>
<evidence type="ECO:0000256" key="5">
    <source>
        <dbReference type="ARBA" id="ARBA00022833"/>
    </source>
</evidence>
<organism evidence="8 9">
    <name type="scientific">Aspergillus versicolor CBS 583.65</name>
    <dbReference type="NCBI Taxonomy" id="1036611"/>
    <lineage>
        <taxon>Eukaryota</taxon>
        <taxon>Fungi</taxon>
        <taxon>Dikarya</taxon>
        <taxon>Ascomycota</taxon>
        <taxon>Pezizomycotina</taxon>
        <taxon>Eurotiomycetes</taxon>
        <taxon>Eurotiomycetidae</taxon>
        <taxon>Eurotiales</taxon>
        <taxon>Aspergillaceae</taxon>
        <taxon>Aspergillus</taxon>
        <taxon>Aspergillus subgen. Nidulantes</taxon>
    </lineage>
</organism>
<dbReference type="GeneID" id="63729108"/>
<evidence type="ECO:0000256" key="6">
    <source>
        <dbReference type="ARBA" id="ARBA00023242"/>
    </source>
</evidence>
<keyword evidence="3" id="KW-0479">Metal-binding</keyword>
<comment type="subunit">
    <text evidence="2">Monomer.</text>
</comment>
<keyword evidence="6" id="KW-0539">Nucleus</keyword>
<name>A0A1L9Q0F5_ASPVE</name>
<sequence>MTVTITPRNPPPLSELAPIIERALSQNFTHASASVTPCPDLRNAPFGLAARGLCGAPRIADVGGQPNLFPTPNFDAKFDLLALARDMQMDPAKGFVLGAGAAPFQDIGHNAELAPNLAWRGQGLSPDLSDGDSLHVTNGTRVVEVLQSNSTFGEAIKCRPSPSTNCALMVNLFGSSGDPGLVLKVTARTRTGVENFTNTIRAGLLQAYGDSRPVSLGGVFLLKSGRAKFHVMPDFPPAEELPFKDRKLLEQEWLRYQTCEAPVVCLTVFHSADPENLGLRMEHTHCFDLEGDEKGGHYHYDVEGEDVEYEAYLNVAQSVYRINRPG</sequence>
<proteinExistence type="predicted"/>
<gene>
    <name evidence="8" type="ORF">ASPVEDRAFT_46607</name>
</gene>
<dbReference type="RefSeq" id="XP_040673019.1">
    <property type="nucleotide sequence ID" value="XM_040813597.1"/>
</dbReference>
<dbReference type="Pfam" id="PF08925">
    <property type="entry name" value="DUF1907"/>
    <property type="match status" value="1"/>
</dbReference>
<protein>
    <recommendedName>
        <fullName evidence="7">DUF1907 domain-containing protein</fullName>
    </recommendedName>
</protein>
<keyword evidence="4" id="KW-0378">Hydrolase</keyword>